<dbReference type="Gene3D" id="3.40.50.1820">
    <property type="entry name" value="alpha/beta hydrolase"/>
    <property type="match status" value="1"/>
</dbReference>
<dbReference type="InterPro" id="IPR029058">
    <property type="entry name" value="AB_hydrolase_fold"/>
</dbReference>
<proteinExistence type="predicted"/>
<protein>
    <recommendedName>
        <fullName evidence="1">Carboxylesterase type B domain-containing protein</fullName>
    </recommendedName>
</protein>
<dbReference type="AlphaFoldDB" id="A0A5M9M731"/>
<dbReference type="RefSeq" id="XP_033421970.1">
    <property type="nucleotide sequence ID" value="XM_033576115.1"/>
</dbReference>
<accession>A0A5M9M731</accession>
<dbReference type="Proteomes" id="UP000324241">
    <property type="component" value="Unassembled WGS sequence"/>
</dbReference>
<reference evidence="2 3" key="1">
    <citation type="submission" date="2019-08" db="EMBL/GenBank/DDBJ databases">
        <title>The genome sequence of a newly discovered highly antifungal drug resistant Aspergillus species, Aspergillus tanneri NIH 1004.</title>
        <authorList>
            <person name="Mounaud S."/>
            <person name="Singh I."/>
            <person name="Joardar V."/>
            <person name="Pakala S."/>
            <person name="Pakala S."/>
            <person name="Venepally P."/>
            <person name="Chung J.K."/>
            <person name="Losada L."/>
            <person name="Nierman W.C."/>
        </authorList>
    </citation>
    <scope>NUCLEOTIDE SEQUENCE [LARGE SCALE GENOMIC DNA]</scope>
    <source>
        <strain evidence="2 3">NIH1004</strain>
    </source>
</reference>
<evidence type="ECO:0000259" key="1">
    <source>
        <dbReference type="Pfam" id="PF00135"/>
    </source>
</evidence>
<evidence type="ECO:0000313" key="2">
    <source>
        <dbReference type="EMBL" id="KAA8642608.1"/>
    </source>
</evidence>
<organism evidence="2 3">
    <name type="scientific">Aspergillus tanneri</name>
    <dbReference type="NCBI Taxonomy" id="1220188"/>
    <lineage>
        <taxon>Eukaryota</taxon>
        <taxon>Fungi</taxon>
        <taxon>Dikarya</taxon>
        <taxon>Ascomycota</taxon>
        <taxon>Pezizomycotina</taxon>
        <taxon>Eurotiomycetes</taxon>
        <taxon>Eurotiomycetidae</taxon>
        <taxon>Eurotiales</taxon>
        <taxon>Aspergillaceae</taxon>
        <taxon>Aspergillus</taxon>
        <taxon>Aspergillus subgen. Circumdati</taxon>
    </lineage>
</organism>
<dbReference type="OrthoDB" id="408631at2759"/>
<dbReference type="PANTHER" id="PTHR11559">
    <property type="entry name" value="CARBOXYLESTERASE"/>
    <property type="match status" value="1"/>
</dbReference>
<dbReference type="VEuPathDB" id="FungiDB:EYZ11_005668"/>
<sequence length="532" mass="58107">MLFILALLFPFTTAIPSNASFPNINLGYAVHAPTFVNTTSSGLQVANYNNIRFAQPPTGNLRFRKPQTPPPHHVGVIHGDEYQSTDCVNSVPSVAPFPGYNGTSWGQEDCLFLNVQVPEGVKEGDNVPVLHWFYGGAYAFGSKDKAALSWGHSMGLFNALKRHNEKFIFVASNYRLGLYGWMASPHEDMDSNVGVHDGEAALQWTKQYISKFGGDPDRITAMGQSSGAGILNYLLVANRGGKELPFSQKAIISSPAVMSRRNVTSRRQEVYEDVLAAANCTSLECLRSASPEVLVAANYHLISEVPSGAGGGSFGPSIGFAPSPDGVYIRDEPMVLLQDSSTAHRQPLRQLLVGNMAHDGMNLINDNNMPAAFGDLVRAVFTTASNQTIQQIQDLFPFPSSKPEKLAWDWATSIIFACHSQSIAAAYPEIAHRYVMDIPPATHAQDLAYMFFLDNTTTPVTNAPLVRQMQEYLLRFVAAHNATTASRFPVYGSDSKVTLLTETGLKVQRDPWVTNGVCDKLLTLMEEPENGV</sequence>
<feature type="domain" description="Carboxylesterase type B" evidence="1">
    <location>
        <begin position="39"/>
        <end position="375"/>
    </location>
</feature>
<dbReference type="InterPro" id="IPR050309">
    <property type="entry name" value="Type-B_Carboxylest/Lipase"/>
</dbReference>
<name>A0A5M9M731_9EURO</name>
<dbReference type="GeneID" id="54334254"/>
<gene>
    <name evidence="2" type="ORF">ATNIH1004_011553</name>
</gene>
<evidence type="ECO:0000313" key="3">
    <source>
        <dbReference type="Proteomes" id="UP000324241"/>
    </source>
</evidence>
<dbReference type="Pfam" id="PF00135">
    <property type="entry name" value="COesterase"/>
    <property type="match status" value="1"/>
</dbReference>
<comment type="caution">
    <text evidence="2">The sequence shown here is derived from an EMBL/GenBank/DDBJ whole genome shotgun (WGS) entry which is preliminary data.</text>
</comment>
<dbReference type="EMBL" id="QUQM01000008">
    <property type="protein sequence ID" value="KAA8642608.1"/>
    <property type="molecule type" value="Genomic_DNA"/>
</dbReference>
<dbReference type="InterPro" id="IPR002018">
    <property type="entry name" value="CarbesteraseB"/>
</dbReference>
<dbReference type="SUPFAM" id="SSF53474">
    <property type="entry name" value="alpha/beta-Hydrolases"/>
    <property type="match status" value="1"/>
</dbReference>